<dbReference type="Gene3D" id="4.10.1240.50">
    <property type="match status" value="1"/>
</dbReference>
<keyword evidence="8" id="KW-0539">Nucleus</keyword>
<dbReference type="InterPro" id="IPR000679">
    <property type="entry name" value="Znf_GATA"/>
</dbReference>
<dbReference type="SMART" id="SM00439">
    <property type="entry name" value="BAH"/>
    <property type="match status" value="1"/>
</dbReference>
<dbReference type="PROSITE" id="PS51156">
    <property type="entry name" value="ELM2"/>
    <property type="match status" value="1"/>
</dbReference>
<dbReference type="PANTHER" id="PTHR10865:SF29">
    <property type="entry name" value="METASTASIS ASSOCIATED 1-LIKE, ISOFORM D"/>
    <property type="match status" value="1"/>
</dbReference>
<keyword evidence="7" id="KW-0238">DNA-binding</keyword>
<dbReference type="GO" id="GO:0043565">
    <property type="term" value="F:sequence-specific DNA binding"/>
    <property type="evidence" value="ECO:0007669"/>
    <property type="project" value="InterPro"/>
</dbReference>
<evidence type="ECO:0000256" key="9">
    <source>
        <dbReference type="ARBA" id="ARBA00093454"/>
    </source>
</evidence>
<dbReference type="Gene3D" id="2.30.30.490">
    <property type="match status" value="1"/>
</dbReference>
<evidence type="ECO:0000259" key="13">
    <source>
        <dbReference type="PROSITE" id="PS51293"/>
    </source>
</evidence>
<feature type="compositionally biased region" description="Basic and acidic residues" evidence="10">
    <location>
        <begin position="87"/>
        <end position="117"/>
    </location>
</feature>
<dbReference type="GO" id="GO:0042826">
    <property type="term" value="F:histone deacetylase binding"/>
    <property type="evidence" value="ECO:0007669"/>
    <property type="project" value="TreeGrafter"/>
</dbReference>
<dbReference type="CDD" id="cd04709">
    <property type="entry name" value="BAH_MTA"/>
    <property type="match status" value="1"/>
</dbReference>
<dbReference type="Pfam" id="PF01426">
    <property type="entry name" value="BAH"/>
    <property type="match status" value="1"/>
</dbReference>
<feature type="domain" description="SANT" evidence="13">
    <location>
        <begin position="360"/>
        <end position="412"/>
    </location>
</feature>
<dbReference type="GO" id="GO:0003713">
    <property type="term" value="F:transcription coactivator activity"/>
    <property type="evidence" value="ECO:0007669"/>
    <property type="project" value="TreeGrafter"/>
</dbReference>
<feature type="compositionally biased region" description="Acidic residues" evidence="10">
    <location>
        <begin position="222"/>
        <end position="231"/>
    </location>
</feature>
<evidence type="ECO:0000313" key="14">
    <source>
        <dbReference type="Proteomes" id="UP000887540"/>
    </source>
</evidence>
<dbReference type="GO" id="GO:0003714">
    <property type="term" value="F:transcription corepressor activity"/>
    <property type="evidence" value="ECO:0007669"/>
    <property type="project" value="TreeGrafter"/>
</dbReference>
<dbReference type="PANTHER" id="PTHR10865">
    <property type="entry name" value="METASTASIS-ASSOCIATED PROTEIN AND MESODERM INDUCTION EARLY RESPONSE PROTEIN"/>
    <property type="match status" value="1"/>
</dbReference>
<dbReference type="GO" id="GO:0003682">
    <property type="term" value="F:chromatin binding"/>
    <property type="evidence" value="ECO:0007669"/>
    <property type="project" value="InterPro"/>
</dbReference>
<dbReference type="PROSITE" id="PS51293">
    <property type="entry name" value="SANT"/>
    <property type="match status" value="1"/>
</dbReference>
<name>A0A914CYX5_9BILA</name>
<dbReference type="InterPro" id="IPR043151">
    <property type="entry name" value="BAH_sf"/>
</dbReference>
<dbReference type="InterPro" id="IPR001005">
    <property type="entry name" value="SANT/Myb"/>
</dbReference>
<proteinExistence type="inferred from homology"/>
<dbReference type="FunFam" id="1.10.10.60:FF:000012">
    <property type="entry name" value="Metastasis-associated 1 family, member 3"/>
    <property type="match status" value="1"/>
</dbReference>
<dbReference type="SMART" id="SM01189">
    <property type="entry name" value="ELM2"/>
    <property type="match status" value="1"/>
</dbReference>
<keyword evidence="4" id="KW-0479">Metal-binding</keyword>
<dbReference type="InterPro" id="IPR000949">
    <property type="entry name" value="ELM2_dom"/>
</dbReference>
<dbReference type="SMART" id="SM00401">
    <property type="entry name" value="ZnF_GATA"/>
    <property type="match status" value="1"/>
</dbReference>
<keyword evidence="5" id="KW-0863">Zinc-finger</keyword>
<dbReference type="Proteomes" id="UP000887540">
    <property type="component" value="Unplaced"/>
</dbReference>
<accession>A0A914CYX5</accession>
<dbReference type="InterPro" id="IPR017884">
    <property type="entry name" value="SANT_dom"/>
</dbReference>
<dbReference type="Pfam" id="PF00249">
    <property type="entry name" value="Myb_DNA-binding"/>
    <property type="match status" value="1"/>
</dbReference>
<dbReference type="Pfam" id="PF01448">
    <property type="entry name" value="ELM2"/>
    <property type="match status" value="1"/>
</dbReference>
<evidence type="ECO:0000256" key="8">
    <source>
        <dbReference type="ARBA" id="ARBA00023242"/>
    </source>
</evidence>
<organism evidence="14 15">
    <name type="scientific">Acrobeloides nanus</name>
    <dbReference type="NCBI Taxonomy" id="290746"/>
    <lineage>
        <taxon>Eukaryota</taxon>
        <taxon>Metazoa</taxon>
        <taxon>Ecdysozoa</taxon>
        <taxon>Nematoda</taxon>
        <taxon>Chromadorea</taxon>
        <taxon>Rhabditida</taxon>
        <taxon>Tylenchina</taxon>
        <taxon>Cephalobomorpha</taxon>
        <taxon>Cephaloboidea</taxon>
        <taxon>Cephalobidae</taxon>
        <taxon>Acrobeloides</taxon>
    </lineage>
</organism>
<keyword evidence="3" id="KW-0597">Phosphoprotein</keyword>
<evidence type="ECO:0000256" key="1">
    <source>
        <dbReference type="ARBA" id="ARBA00004123"/>
    </source>
</evidence>
<evidence type="ECO:0000256" key="4">
    <source>
        <dbReference type="ARBA" id="ARBA00022723"/>
    </source>
</evidence>
<keyword evidence="14" id="KW-1185">Reference proteome</keyword>
<evidence type="ECO:0000256" key="10">
    <source>
        <dbReference type="SAM" id="MobiDB-lite"/>
    </source>
</evidence>
<evidence type="ECO:0000259" key="12">
    <source>
        <dbReference type="PROSITE" id="PS51156"/>
    </source>
</evidence>
<evidence type="ECO:0000256" key="7">
    <source>
        <dbReference type="ARBA" id="ARBA00023125"/>
    </source>
</evidence>
<dbReference type="InterPro" id="IPR001025">
    <property type="entry name" value="BAH_dom"/>
</dbReference>
<dbReference type="InterPro" id="IPR040138">
    <property type="entry name" value="MIER/MTA"/>
</dbReference>
<dbReference type="WBParaSite" id="ACRNAN_scaffold1608.g31352.t1">
    <property type="protein sequence ID" value="ACRNAN_scaffold1608.g31352.t1"/>
    <property type="gene ID" value="ACRNAN_scaffold1608.g31352"/>
</dbReference>
<dbReference type="SMART" id="SM00717">
    <property type="entry name" value="SANT"/>
    <property type="match status" value="1"/>
</dbReference>
<evidence type="ECO:0000256" key="6">
    <source>
        <dbReference type="ARBA" id="ARBA00022833"/>
    </source>
</evidence>
<comment type="subcellular location">
    <subcellularLocation>
        <location evidence="1">Nucleus</location>
    </subcellularLocation>
</comment>
<dbReference type="InterPro" id="IPR035170">
    <property type="entry name" value="MTA1_R1"/>
</dbReference>
<protein>
    <submittedName>
        <fullName evidence="15">Uncharacterized protein</fullName>
    </submittedName>
</protein>
<dbReference type="AlphaFoldDB" id="A0A914CYX5"/>
<keyword evidence="6" id="KW-0862">Zinc</keyword>
<dbReference type="GO" id="GO:0016581">
    <property type="term" value="C:NuRD complex"/>
    <property type="evidence" value="ECO:0007669"/>
    <property type="project" value="TreeGrafter"/>
</dbReference>
<evidence type="ECO:0000313" key="15">
    <source>
        <dbReference type="WBParaSite" id="ACRNAN_scaffold1608.g31352.t1"/>
    </source>
</evidence>
<keyword evidence="2" id="KW-0678">Repressor</keyword>
<dbReference type="GO" id="GO:0000122">
    <property type="term" value="P:negative regulation of transcription by RNA polymerase II"/>
    <property type="evidence" value="ECO:0007669"/>
    <property type="project" value="TreeGrafter"/>
</dbReference>
<feature type="region of interest" description="Disordered" evidence="10">
    <location>
        <begin position="211"/>
        <end position="232"/>
    </location>
</feature>
<feature type="compositionally biased region" description="Low complexity" evidence="10">
    <location>
        <begin position="71"/>
        <end position="84"/>
    </location>
</feature>
<evidence type="ECO:0000256" key="3">
    <source>
        <dbReference type="ARBA" id="ARBA00022553"/>
    </source>
</evidence>
<dbReference type="GO" id="GO:0008270">
    <property type="term" value="F:zinc ion binding"/>
    <property type="evidence" value="ECO:0007669"/>
    <property type="project" value="UniProtKB-KW"/>
</dbReference>
<dbReference type="FunFam" id="4.10.1240.50:FF:000001">
    <property type="entry name" value="Metastasis-associated 1 family, member 3"/>
    <property type="match status" value="1"/>
</dbReference>
<dbReference type="PROSITE" id="PS51038">
    <property type="entry name" value="BAH"/>
    <property type="match status" value="1"/>
</dbReference>
<dbReference type="InterPro" id="IPR009057">
    <property type="entry name" value="Homeodomain-like_sf"/>
</dbReference>
<feature type="domain" description="BAH" evidence="11">
    <location>
        <begin position="1"/>
        <end position="200"/>
    </location>
</feature>
<reference evidence="15" key="1">
    <citation type="submission" date="2022-11" db="UniProtKB">
        <authorList>
            <consortium name="WormBaseParasite"/>
        </authorList>
    </citation>
    <scope>IDENTIFICATION</scope>
</reference>
<dbReference type="Gene3D" id="1.10.10.60">
    <property type="entry name" value="Homeodomain-like"/>
    <property type="match status" value="1"/>
</dbReference>
<dbReference type="CDD" id="cd11661">
    <property type="entry name" value="SANT_MTA3_like"/>
    <property type="match status" value="1"/>
</dbReference>
<evidence type="ECO:0000259" key="11">
    <source>
        <dbReference type="PROSITE" id="PS51038"/>
    </source>
</evidence>
<feature type="domain" description="ELM2" evidence="12">
    <location>
        <begin position="201"/>
        <end position="332"/>
    </location>
</feature>
<dbReference type="SUPFAM" id="SSF46689">
    <property type="entry name" value="Homeodomain-like"/>
    <property type="match status" value="1"/>
</dbReference>
<comment type="similarity">
    <text evidence="9">Belongs to the metastasis-associated protein family.</text>
</comment>
<feature type="region of interest" description="Disordered" evidence="10">
    <location>
        <begin position="63"/>
        <end position="131"/>
    </location>
</feature>
<sequence>MYRVGDYVYFEVSSSAPYQIRRIEELNKAASGNVEAKVVCFYRRRDIPAPLLKIADNAERQGEIVSRPRRQLLSSASSPAASTSNGDIKEEPKENGVSDKKPRAKSEEKEKEEDGEKSYGFAGLPDGSENLPPEKIHMLRQRELFLSRQIETLPATHIRGKCTVVMLSEVETSEMYLDREDAFFYSLVYDPTNETLLADKGSIRLGEKFQAEIPPNSAGESENNEDDDEDKENDRLMVAVEDEEEVPNARETVVYHPHHSLTDRDIDQFLIIARAVGTFSRALDSSSSMKLPSLHMTAAAASRDVTLLHAMALLHQAGYDIGQATKFLVPPPSKLHYPLDADKSTAHNTVSLGGPILCRDQLEEWSPAEATLFEEAIEKYGKDFHDIRNDYLPWKSLRDIIEYYYMWKTTSRYTEMQKPKQAERESKLKQVYIPNYNKPNPNLVGPPNPNNDLVKSTSLCESCQAERSTQWYAWGPAHLQMRLCTECWNVWKKKGGLKRPHEYENYDLDGTVQSDYLSQRTGTVVNPMGINKGSIQNVQAQRNGGQTILNRGTGAQIIAKLPPGYQQQLLQQVGSGSAVLQNTKGRVAFFLHTDMQTKLARRLSSKSLLNMRKAARSPFKPLDSRAIMESWRSRDPLEIVRVAKQLFGSRIPQRLVEFIALRTQQQAQARANGANVTPARR</sequence>
<evidence type="ECO:0000256" key="2">
    <source>
        <dbReference type="ARBA" id="ARBA00022491"/>
    </source>
</evidence>
<evidence type="ECO:0000256" key="5">
    <source>
        <dbReference type="ARBA" id="ARBA00022771"/>
    </source>
</evidence>
<dbReference type="Pfam" id="PF17226">
    <property type="entry name" value="MTA_R1"/>
    <property type="match status" value="1"/>
</dbReference>